<dbReference type="Gene3D" id="1.10.510.10">
    <property type="entry name" value="Transferase(Phosphotransferase) domain 1"/>
    <property type="match status" value="1"/>
</dbReference>
<dbReference type="InterPro" id="IPR017441">
    <property type="entry name" value="Protein_kinase_ATP_BS"/>
</dbReference>
<feature type="binding site" evidence="1">
    <location>
        <position position="1073"/>
    </location>
    <ligand>
        <name>ATP</name>
        <dbReference type="ChEBI" id="CHEBI:30616"/>
    </ligand>
</feature>
<evidence type="ECO:0000256" key="1">
    <source>
        <dbReference type="PROSITE-ProRule" id="PRU10141"/>
    </source>
</evidence>
<dbReference type="PROSITE" id="PS00109">
    <property type="entry name" value="PROTEIN_KINASE_TYR"/>
    <property type="match status" value="1"/>
</dbReference>
<gene>
    <name evidence="5" type="ORF">HYH03_006092</name>
</gene>
<dbReference type="Proteomes" id="UP000612055">
    <property type="component" value="Unassembled WGS sequence"/>
</dbReference>
<dbReference type="Pfam" id="PF00069">
    <property type="entry name" value="Pkinase"/>
    <property type="match status" value="1"/>
</dbReference>
<protein>
    <recommendedName>
        <fullName evidence="4">Protein kinase domain-containing protein</fullName>
    </recommendedName>
</protein>
<dbReference type="PANTHER" id="PTHR44329:SF214">
    <property type="entry name" value="PROTEIN KINASE DOMAIN-CONTAINING PROTEIN"/>
    <property type="match status" value="1"/>
</dbReference>
<dbReference type="SUPFAM" id="SSF56112">
    <property type="entry name" value="Protein kinase-like (PK-like)"/>
    <property type="match status" value="1"/>
</dbReference>
<feature type="region of interest" description="Disordered" evidence="2">
    <location>
        <begin position="766"/>
        <end position="790"/>
    </location>
</feature>
<dbReference type="GO" id="GO:0004674">
    <property type="term" value="F:protein serine/threonine kinase activity"/>
    <property type="evidence" value="ECO:0007669"/>
    <property type="project" value="TreeGrafter"/>
</dbReference>
<accession>A0A835Y643</accession>
<feature type="region of interest" description="Disordered" evidence="2">
    <location>
        <begin position="1408"/>
        <end position="1437"/>
    </location>
</feature>
<keyword evidence="3" id="KW-0472">Membrane</keyword>
<keyword evidence="1" id="KW-0547">Nucleotide-binding</keyword>
<evidence type="ECO:0000313" key="6">
    <source>
        <dbReference type="Proteomes" id="UP000612055"/>
    </source>
</evidence>
<keyword evidence="3" id="KW-1133">Transmembrane helix</keyword>
<feature type="compositionally biased region" description="Low complexity" evidence="2">
    <location>
        <begin position="775"/>
        <end position="787"/>
    </location>
</feature>
<feature type="region of interest" description="Disordered" evidence="2">
    <location>
        <begin position="827"/>
        <end position="875"/>
    </location>
</feature>
<evidence type="ECO:0000259" key="4">
    <source>
        <dbReference type="PROSITE" id="PS50011"/>
    </source>
</evidence>
<feature type="region of interest" description="Disordered" evidence="2">
    <location>
        <begin position="638"/>
        <end position="733"/>
    </location>
</feature>
<dbReference type="InterPro" id="IPR000719">
    <property type="entry name" value="Prot_kinase_dom"/>
</dbReference>
<dbReference type="Gene3D" id="3.30.200.20">
    <property type="entry name" value="Phosphorylase Kinase, domain 1"/>
    <property type="match status" value="1"/>
</dbReference>
<feature type="compositionally biased region" description="Basic and acidic residues" evidence="2">
    <location>
        <begin position="1423"/>
        <end position="1437"/>
    </location>
</feature>
<evidence type="ECO:0000256" key="2">
    <source>
        <dbReference type="SAM" id="MobiDB-lite"/>
    </source>
</evidence>
<dbReference type="EMBL" id="JAEHOE010000022">
    <property type="protein sequence ID" value="KAG2495854.1"/>
    <property type="molecule type" value="Genomic_DNA"/>
</dbReference>
<evidence type="ECO:0000313" key="5">
    <source>
        <dbReference type="EMBL" id="KAG2495854.1"/>
    </source>
</evidence>
<dbReference type="OrthoDB" id="548589at2759"/>
<dbReference type="InterPro" id="IPR008266">
    <property type="entry name" value="Tyr_kinase_AS"/>
</dbReference>
<dbReference type="GO" id="GO:0005524">
    <property type="term" value="F:ATP binding"/>
    <property type="evidence" value="ECO:0007669"/>
    <property type="project" value="UniProtKB-UniRule"/>
</dbReference>
<feature type="region of interest" description="Disordered" evidence="2">
    <location>
        <begin position="891"/>
        <end position="946"/>
    </location>
</feature>
<feature type="compositionally biased region" description="Pro residues" evidence="2">
    <location>
        <begin position="641"/>
        <end position="674"/>
    </location>
</feature>
<name>A0A835Y643_9CHLO</name>
<organism evidence="5 6">
    <name type="scientific">Edaphochlamys debaryana</name>
    <dbReference type="NCBI Taxonomy" id="47281"/>
    <lineage>
        <taxon>Eukaryota</taxon>
        <taxon>Viridiplantae</taxon>
        <taxon>Chlorophyta</taxon>
        <taxon>core chlorophytes</taxon>
        <taxon>Chlorophyceae</taxon>
        <taxon>CS clade</taxon>
        <taxon>Chlamydomonadales</taxon>
        <taxon>Chlamydomonadales incertae sedis</taxon>
        <taxon>Edaphochlamys</taxon>
    </lineage>
</organism>
<dbReference type="PROSITE" id="PS00107">
    <property type="entry name" value="PROTEIN_KINASE_ATP"/>
    <property type="match status" value="1"/>
</dbReference>
<feature type="compositionally biased region" description="Low complexity" evidence="2">
    <location>
        <begin position="909"/>
        <end position="927"/>
    </location>
</feature>
<keyword evidence="1" id="KW-0067">ATP-binding</keyword>
<dbReference type="InterPro" id="IPR051681">
    <property type="entry name" value="Ser/Thr_Kinases-Pseudokinases"/>
</dbReference>
<reference evidence="5" key="1">
    <citation type="journal article" date="2020" name="bioRxiv">
        <title>Comparative genomics of Chlamydomonas.</title>
        <authorList>
            <person name="Craig R.J."/>
            <person name="Hasan A.R."/>
            <person name="Ness R.W."/>
            <person name="Keightley P.D."/>
        </authorList>
    </citation>
    <scope>NUCLEOTIDE SEQUENCE</scope>
    <source>
        <strain evidence="5">CCAP 11/70</strain>
    </source>
</reference>
<feature type="compositionally biased region" description="Low complexity" evidence="2">
    <location>
        <begin position="675"/>
        <end position="684"/>
    </location>
</feature>
<feature type="compositionally biased region" description="Pro residues" evidence="2">
    <location>
        <begin position="702"/>
        <end position="715"/>
    </location>
</feature>
<dbReference type="PANTHER" id="PTHR44329">
    <property type="entry name" value="SERINE/THREONINE-PROTEIN KINASE TNNI3K-RELATED"/>
    <property type="match status" value="1"/>
</dbReference>
<dbReference type="PROSITE" id="PS50011">
    <property type="entry name" value="PROTEIN_KINASE_DOM"/>
    <property type="match status" value="1"/>
</dbReference>
<sequence>MGWLLAGSSSGAGGGVRLTGVSLVFASQADLSLFTAALCNPDTWAHASVSGVQILNGVVSYSNGSMPLPYGGSAQLQDVSVTCSEGGGPQPPYACSATSVHNASDLLATANQLLNTTSGSVMLSLAANISLASPSGDGLAEGWGQGAVTLPGRTVLGLFGEPPSTPGAAPSTRLDWAGAVGVVTALSGRVVLRDLALTGLGYPSALGFREELFGAWLHAVTSRYPWYRPIIGARGLYGGIRVQRCTLALTGLEVAWWRRRAVQPEEPFPNIDWYAPMLNISFSVAPQSDLDLASTLAPTPPLVPPLRLYNLTDGSTSGVTLATFESCAMVPLEADAAAASAAVGAPRVWPLGEMLGAEAVLKLGMLGVRMPKVASTESVLGSMDYQKVSPGFTVREPSPLVLLEDDQRRPWGGGEGIVSLSSSAPVALAANWSCGLSGGPSSQTGQRTFWDVRGASRLIRLSPSSTFTLSNLVLFNLPPSGSSSAGPSPLSLRNVTIVVSPAELNLLLGVLREAGRLPPSPGATPTGAPGSRRLAQRGRWLQQGSQPPPPAAALTAADLAAAEAEALSCPRALLSAYARASDVLSYNDTFVQFSTITFRGWTGNDVVVQSSTPLDAPSLRFVPDPALLDPALSPGLSTACPLPPSAPAPPPVPAAQPSPPPPLPRPFPPPPSSPRRPTSIGSSPGAVAQGPSTPLLAQGLEPPLPPLPPIAPPTTEPHGASIQTAPADGSGPADGRPGVLVVAVVVPVATILLLALLALVMLAPRRKRRQDRDAGAGSSKGGSPPTSLTLSTQNLNVVSANEDPSKIAVRANNSAGNWTAILGTRTPSARHTDSRADSGGDAGDTGITGAAAVPVVETQPRMGPGSPGLQSSNSGRMQSFGLVIMGASGSVGPATSPRAADGGPHIRVGPAPAADGAPQPATPAAPGDITLLGGSDSSIEGRQPGDGRVAADALDASYLHYLMLRQTDLLNLNASGAEEGQEARPRRIRLASEGISKRLPAFVPARGADAWAAAVESVQDEIAAAGGEANDSTGDAASSNRGGTELTLGAILGRGSFGSVYLGMWRGLPVAAKIQVVVDEMLGAEGRRRYRILLEAAIGTSLAHPNLVATYAYDIRPLAVQHGPITGPRNAPTDEDSILGFGGQGAAPQAPDAYQLITVQELCAGGSLMTALEAGLAGGSKFCGAVLGDPLAAAAAIHLAADVAAGLRHAHAAGIVHGDISSGNILLAARTGADAAGAAAGGEGEVGVDATEAACRRRLAAAAHRPPVAGKVADFGLSVRMGADATHASGHCQGTPLYMAPEVTSIGRISPASDAHAYGVLLLELILGESARSMWRRQAAAGLGNGWKPSRLLDALPSAGGGCLPRLRALAEACLSQNPADRPTMEQVLERLSEAAEALAAERQGPAFASPALQLSPAVRPSQVREREQERAGLARLDEHALLQSTLSS</sequence>
<feature type="domain" description="Protein kinase" evidence="4">
    <location>
        <begin position="1046"/>
        <end position="1399"/>
    </location>
</feature>
<evidence type="ECO:0000256" key="3">
    <source>
        <dbReference type="SAM" id="Phobius"/>
    </source>
</evidence>
<comment type="caution">
    <text evidence="5">The sequence shown here is derived from an EMBL/GenBank/DDBJ whole genome shotgun (WGS) entry which is preliminary data.</text>
</comment>
<keyword evidence="3" id="KW-0812">Transmembrane</keyword>
<keyword evidence="6" id="KW-1185">Reference proteome</keyword>
<proteinExistence type="predicted"/>
<dbReference type="InterPro" id="IPR011009">
    <property type="entry name" value="Kinase-like_dom_sf"/>
</dbReference>
<feature type="transmembrane region" description="Helical" evidence="3">
    <location>
        <begin position="739"/>
        <end position="762"/>
    </location>
</feature>